<proteinExistence type="predicted"/>
<dbReference type="Pfam" id="PF10533">
    <property type="entry name" value="Plant_zn_clust"/>
    <property type="match status" value="1"/>
</dbReference>
<evidence type="ECO:0000256" key="1">
    <source>
        <dbReference type="SAM" id="MobiDB-lite"/>
    </source>
</evidence>
<keyword evidence="4" id="KW-1185">Reference proteome</keyword>
<feature type="domain" description="Zn-cluster" evidence="2">
    <location>
        <begin position="29"/>
        <end position="76"/>
    </location>
</feature>
<dbReference type="OrthoDB" id="5971719at2759"/>
<accession>A0A835QE25</accession>
<feature type="compositionally biased region" description="Basic and acidic residues" evidence="1">
    <location>
        <begin position="54"/>
        <end position="64"/>
    </location>
</feature>
<feature type="region of interest" description="Disordered" evidence="1">
    <location>
        <begin position="38"/>
        <end position="83"/>
    </location>
</feature>
<comment type="caution">
    <text evidence="3">The sequence shown here is derived from an EMBL/GenBank/DDBJ whole genome shotgun (WGS) entry which is preliminary data.</text>
</comment>
<gene>
    <name evidence="3" type="ORF">HPP92_017434</name>
</gene>
<name>A0A835QE25_VANPL</name>
<evidence type="ECO:0000313" key="4">
    <source>
        <dbReference type="Proteomes" id="UP000636800"/>
    </source>
</evidence>
<dbReference type="InterPro" id="IPR018872">
    <property type="entry name" value="Zn-cluster-dom"/>
</dbReference>
<dbReference type="EMBL" id="JADCNL010000008">
    <property type="protein sequence ID" value="KAG0470734.1"/>
    <property type="molecule type" value="Genomic_DNA"/>
</dbReference>
<sequence>MSSMLVPRRHGHLRWWHRFGKATSLFLFKKRCQATPIPRTSPGKFAAKGGRCHCSSEESREKRTIRVQRSAQRMADIPSDEYS</sequence>
<protein>
    <recommendedName>
        <fullName evidence="2">Zn-cluster domain-containing protein</fullName>
    </recommendedName>
</protein>
<dbReference type="AlphaFoldDB" id="A0A835QE25"/>
<evidence type="ECO:0000313" key="3">
    <source>
        <dbReference type="EMBL" id="KAG0470734.1"/>
    </source>
</evidence>
<organism evidence="3 4">
    <name type="scientific">Vanilla planifolia</name>
    <name type="common">Vanilla</name>
    <dbReference type="NCBI Taxonomy" id="51239"/>
    <lineage>
        <taxon>Eukaryota</taxon>
        <taxon>Viridiplantae</taxon>
        <taxon>Streptophyta</taxon>
        <taxon>Embryophyta</taxon>
        <taxon>Tracheophyta</taxon>
        <taxon>Spermatophyta</taxon>
        <taxon>Magnoliopsida</taxon>
        <taxon>Liliopsida</taxon>
        <taxon>Asparagales</taxon>
        <taxon>Orchidaceae</taxon>
        <taxon>Vanilloideae</taxon>
        <taxon>Vanilleae</taxon>
        <taxon>Vanilla</taxon>
    </lineage>
</organism>
<evidence type="ECO:0000259" key="2">
    <source>
        <dbReference type="Pfam" id="PF10533"/>
    </source>
</evidence>
<reference evidence="3 4" key="1">
    <citation type="journal article" date="2020" name="Nat. Food">
        <title>A phased Vanilla planifolia genome enables genetic improvement of flavour and production.</title>
        <authorList>
            <person name="Hasing T."/>
            <person name="Tang H."/>
            <person name="Brym M."/>
            <person name="Khazi F."/>
            <person name="Huang T."/>
            <person name="Chambers A.H."/>
        </authorList>
    </citation>
    <scope>NUCLEOTIDE SEQUENCE [LARGE SCALE GENOMIC DNA]</scope>
    <source>
        <tissue evidence="3">Leaf</tissue>
    </source>
</reference>
<dbReference type="Proteomes" id="UP000636800">
    <property type="component" value="Unassembled WGS sequence"/>
</dbReference>